<proteinExistence type="predicted"/>
<dbReference type="AlphaFoldDB" id="A0A0L0MDB7"/>
<accession>A0A0L0MDB7</accession>
<dbReference type="EMBL" id="LFJJ01000072">
    <property type="protein sequence ID" value="KND60260.1"/>
    <property type="molecule type" value="Genomic_DNA"/>
</dbReference>
<keyword evidence="2" id="KW-1185">Reference proteome</keyword>
<gene>
    <name evidence="1" type="ORF">BVER_05000</name>
</gene>
<evidence type="ECO:0000313" key="1">
    <source>
        <dbReference type="EMBL" id="KND60260.1"/>
    </source>
</evidence>
<evidence type="ECO:0000313" key="2">
    <source>
        <dbReference type="Proteomes" id="UP000036959"/>
    </source>
</evidence>
<reference evidence="2" key="1">
    <citation type="submission" date="2015-06" db="EMBL/GenBank/DDBJ databases">
        <title>Comparative genomics of Burkholderia leaf nodule symbionts.</title>
        <authorList>
            <person name="Carlier A."/>
            <person name="Eberl L."/>
            <person name="Pinto-Carbo M."/>
        </authorList>
    </citation>
    <scope>NUCLEOTIDE SEQUENCE [LARGE SCALE GENOMIC DNA]</scope>
    <source>
        <strain evidence="2">UZHbot4</strain>
    </source>
</reference>
<name>A0A0L0MDB7_9BURK</name>
<protein>
    <submittedName>
        <fullName evidence="1">Uncharacterized protein</fullName>
    </submittedName>
</protein>
<sequence length="213" mass="23430">MRARCQHDWRWTEVWSVAWTYAFCNRPIACRTGQVAKGNVRMSQRYPPRPRACMANTSCGAVCSVRSCSYPLWEASACALCIELCTYRRSVECSGAFFAGLYRSTGACPPVMRPQRGEQRPATALPGTSTGVVSGSDGAAVAARGKAGQVEAGKALNLPKYMLRYRYNSTILGEVRLPPGWLRRLSTITSKVKSCTYGQQQRSRLHGHALEIG</sequence>
<organism evidence="1 2">
    <name type="scientific">Candidatus Burkholderia verschuerenii</name>
    <dbReference type="NCBI Taxonomy" id="242163"/>
    <lineage>
        <taxon>Bacteria</taxon>
        <taxon>Pseudomonadati</taxon>
        <taxon>Pseudomonadota</taxon>
        <taxon>Betaproteobacteria</taxon>
        <taxon>Burkholderiales</taxon>
        <taxon>Burkholderiaceae</taxon>
        <taxon>Burkholderia</taxon>
    </lineage>
</organism>
<dbReference type="Proteomes" id="UP000036959">
    <property type="component" value="Unassembled WGS sequence"/>
</dbReference>
<comment type="caution">
    <text evidence="1">The sequence shown here is derived from an EMBL/GenBank/DDBJ whole genome shotgun (WGS) entry which is preliminary data.</text>
</comment>